<organism evidence="9">
    <name type="scientific">Sarcoptes scabiei</name>
    <name type="common">Itch mite</name>
    <name type="synonym">Acarus scabiei</name>
    <dbReference type="NCBI Taxonomy" id="52283"/>
    <lineage>
        <taxon>Eukaryota</taxon>
        <taxon>Metazoa</taxon>
        <taxon>Ecdysozoa</taxon>
        <taxon>Arthropoda</taxon>
        <taxon>Chelicerata</taxon>
        <taxon>Arachnida</taxon>
        <taxon>Acari</taxon>
        <taxon>Acariformes</taxon>
        <taxon>Sarcoptiformes</taxon>
        <taxon>Astigmata</taxon>
        <taxon>Psoroptidia</taxon>
        <taxon>Sarcoptoidea</taxon>
        <taxon>Sarcoptidae</taxon>
        <taxon>Sarcoptinae</taxon>
        <taxon>Sarcoptes</taxon>
    </lineage>
</organism>
<dbReference type="CDD" id="cd01639">
    <property type="entry name" value="IMPase"/>
    <property type="match status" value="1"/>
</dbReference>
<comment type="catalytic activity">
    <reaction evidence="1 8">
        <text>a myo-inositol phosphate + H2O = myo-inositol + phosphate</text>
        <dbReference type="Rhea" id="RHEA:24056"/>
        <dbReference type="ChEBI" id="CHEBI:15377"/>
        <dbReference type="ChEBI" id="CHEBI:17268"/>
        <dbReference type="ChEBI" id="CHEBI:43474"/>
        <dbReference type="ChEBI" id="CHEBI:84139"/>
        <dbReference type="EC" id="3.1.3.25"/>
    </reaction>
</comment>
<accession>A0A834RD54</accession>
<name>A0A834RD54_SARSC</name>
<dbReference type="Proteomes" id="UP000070412">
    <property type="component" value="Unassembled WGS sequence"/>
</dbReference>
<dbReference type="Gene3D" id="3.30.540.10">
    <property type="entry name" value="Fructose-1,6-Bisphosphatase, subunit A, domain 1"/>
    <property type="match status" value="1"/>
</dbReference>
<reference evidence="9" key="2">
    <citation type="submission" date="2020-01" db="EMBL/GenBank/DDBJ databases">
        <authorList>
            <person name="Korhonen P.K.K."/>
            <person name="Guangxu M.G."/>
            <person name="Wang T.W."/>
            <person name="Stroehlein A.J.S."/>
            <person name="Young N.D."/>
            <person name="Ang C.-S.A."/>
            <person name="Fernando D.W.F."/>
            <person name="Lu H.L."/>
            <person name="Taylor S.T."/>
            <person name="Ehtesham M.E.M."/>
            <person name="Najaraj S.H.N."/>
            <person name="Harsha G.H.G."/>
            <person name="Madugundu A.M."/>
            <person name="Renuse S.R."/>
            <person name="Holt D.H."/>
            <person name="Pandey A.P."/>
            <person name="Papenfuss A.P."/>
            <person name="Gasser R.B.G."/>
            <person name="Fischer K.F."/>
        </authorList>
    </citation>
    <scope>NUCLEOTIDE SEQUENCE</scope>
    <source>
        <strain evidence="9">SSS_KF_BRIS2020</strain>
    </source>
</reference>
<dbReference type="InterPro" id="IPR000760">
    <property type="entry name" value="Inositol_monophosphatase-like"/>
</dbReference>
<reference evidence="11" key="1">
    <citation type="journal article" date="2020" name="PLoS Negl. Trop. Dis.">
        <title>High-quality nuclear genome for Sarcoptes scabiei-A critical resource for a neglected parasite.</title>
        <authorList>
            <person name="Korhonen P.K."/>
            <person name="Gasser R.B."/>
            <person name="Ma G."/>
            <person name="Wang T."/>
            <person name="Stroehlein A.J."/>
            <person name="Young N.D."/>
            <person name="Ang C.S."/>
            <person name="Fernando D.D."/>
            <person name="Lu H.C."/>
            <person name="Taylor S."/>
            <person name="Reynolds S.L."/>
            <person name="Mofiz E."/>
            <person name="Najaraj S.H."/>
            <person name="Gowda H."/>
            <person name="Madugundu A."/>
            <person name="Renuse S."/>
            <person name="Holt D."/>
            <person name="Pandey A."/>
            <person name="Papenfuss A.T."/>
            <person name="Fischer K."/>
        </authorList>
    </citation>
    <scope>NUCLEOTIDE SEQUENCE [LARGE SCALE GENOMIC DNA]</scope>
</reference>
<dbReference type="Gene3D" id="3.40.190.80">
    <property type="match status" value="1"/>
</dbReference>
<dbReference type="Pfam" id="PF00459">
    <property type="entry name" value="Inositol_P"/>
    <property type="match status" value="1"/>
</dbReference>
<dbReference type="FunFam" id="3.30.540.10:FF:000004">
    <property type="entry name" value="Inositol-1-monophosphatase"/>
    <property type="match status" value="1"/>
</dbReference>
<evidence type="ECO:0000256" key="2">
    <source>
        <dbReference type="ARBA" id="ARBA00001946"/>
    </source>
</evidence>
<dbReference type="GO" id="GO:0046872">
    <property type="term" value="F:metal ion binding"/>
    <property type="evidence" value="ECO:0007669"/>
    <property type="project" value="UniProtKB-KW"/>
</dbReference>
<keyword evidence="4 7" id="KW-0479">Metal-binding</keyword>
<comment type="pathway">
    <text evidence="8">Polyol metabolism; myo-inositol biosynthesis; myo-inositol from D-glucose 6-phosphate: step 2/2.</text>
</comment>
<dbReference type="InterPro" id="IPR020550">
    <property type="entry name" value="Inositol_monophosphatase_CS"/>
</dbReference>
<evidence type="ECO:0000256" key="3">
    <source>
        <dbReference type="ARBA" id="ARBA00009759"/>
    </source>
</evidence>
<feature type="binding site" evidence="7">
    <location>
        <position position="69"/>
    </location>
    <ligand>
        <name>Mg(2+)</name>
        <dbReference type="ChEBI" id="CHEBI:18420"/>
        <label>1</label>
        <note>catalytic</note>
    </ligand>
</feature>
<sequence>MMIEWREKNSFSIASKSSPTDLVTEVDIKIERFIFDSLRSQFPDHKFVGEESVANVSSEITDDPTWIVDPIDGTMNFIHQSPWCAVSIALAINRQSIVGVINCPFIGRLYHASLGRGAFMNDKPIKVSSRAKSIDKALILNDFWPKLPNDLLDAQHCLFWKSQGVRSLGSACVSMCLVADGSADAFYHFRLKVWDVAAGSVIITEAGGEVRQLNNQLLDLNCCRNVLTGCCNEIIEAIVNTLNLK</sequence>
<dbReference type="EMBL" id="WVUK01000053">
    <property type="protein sequence ID" value="KAF7494449.1"/>
    <property type="molecule type" value="Genomic_DNA"/>
</dbReference>
<comment type="cofactor">
    <cofactor evidence="2 7 8">
        <name>Mg(2+)</name>
        <dbReference type="ChEBI" id="CHEBI:18420"/>
    </cofactor>
</comment>
<feature type="binding site" evidence="7">
    <location>
        <position position="72"/>
    </location>
    <ligand>
        <name>Mg(2+)</name>
        <dbReference type="ChEBI" id="CHEBI:18420"/>
        <label>1</label>
        <note>catalytic</note>
    </ligand>
</feature>
<evidence type="ECO:0000313" key="9">
    <source>
        <dbReference type="EMBL" id="KAF7494449.1"/>
    </source>
</evidence>
<evidence type="ECO:0000313" key="11">
    <source>
        <dbReference type="Proteomes" id="UP000070412"/>
    </source>
</evidence>
<dbReference type="GO" id="GO:0008934">
    <property type="term" value="F:inositol monophosphate 1-phosphatase activity"/>
    <property type="evidence" value="ECO:0007669"/>
    <property type="project" value="InterPro"/>
</dbReference>
<keyword evidence="11" id="KW-1185">Reference proteome</keyword>
<dbReference type="InterPro" id="IPR020583">
    <property type="entry name" value="Inositol_monoP_metal-BS"/>
</dbReference>
<dbReference type="InterPro" id="IPR033942">
    <property type="entry name" value="IMPase"/>
</dbReference>
<dbReference type="PANTHER" id="PTHR20854">
    <property type="entry name" value="INOSITOL MONOPHOSPHATASE"/>
    <property type="match status" value="1"/>
</dbReference>
<protein>
    <recommendedName>
        <fullName evidence="8">Inositol-1-monophosphatase</fullName>
        <ecNumber evidence="8">3.1.3.25</ecNumber>
    </recommendedName>
</protein>
<feature type="binding site" evidence="7">
    <location>
        <position position="195"/>
    </location>
    <ligand>
        <name>Mg(2+)</name>
        <dbReference type="ChEBI" id="CHEBI:18420"/>
        <label>1</label>
        <note>catalytic</note>
    </ligand>
</feature>
<evidence type="ECO:0000313" key="10">
    <source>
        <dbReference type="EnsemblMetazoa" id="KAF7494449.1"/>
    </source>
</evidence>
<keyword evidence="5 8" id="KW-0378">Hydrolase</keyword>
<dbReference type="GO" id="GO:0007165">
    <property type="term" value="P:signal transduction"/>
    <property type="evidence" value="ECO:0007669"/>
    <property type="project" value="TreeGrafter"/>
</dbReference>
<evidence type="ECO:0000256" key="4">
    <source>
        <dbReference type="ARBA" id="ARBA00022723"/>
    </source>
</evidence>
<evidence type="ECO:0000256" key="7">
    <source>
        <dbReference type="PIRSR" id="PIRSR600760-2"/>
    </source>
</evidence>
<feature type="binding site" evidence="7">
    <location>
        <position position="50"/>
    </location>
    <ligand>
        <name>Mg(2+)</name>
        <dbReference type="ChEBI" id="CHEBI:18420"/>
        <label>1</label>
        <note>catalytic</note>
    </ligand>
</feature>
<dbReference type="OrthoDB" id="10254945at2759"/>
<dbReference type="EnsemblMetazoa" id="SSS_3951s_mrna">
    <property type="protein sequence ID" value="KAF7494449.1"/>
    <property type="gene ID" value="SSS_3951"/>
</dbReference>
<evidence type="ECO:0000256" key="6">
    <source>
        <dbReference type="ARBA" id="ARBA00022842"/>
    </source>
</evidence>
<evidence type="ECO:0000256" key="8">
    <source>
        <dbReference type="RuleBase" id="RU364068"/>
    </source>
</evidence>
<dbReference type="GO" id="GO:0046854">
    <property type="term" value="P:phosphatidylinositol phosphate biosynthetic process"/>
    <property type="evidence" value="ECO:0007669"/>
    <property type="project" value="InterPro"/>
</dbReference>
<comment type="similarity">
    <text evidence="3 8">Belongs to the inositol monophosphatase superfamily.</text>
</comment>
<evidence type="ECO:0000256" key="1">
    <source>
        <dbReference type="ARBA" id="ARBA00001033"/>
    </source>
</evidence>
<dbReference type="SUPFAM" id="SSF56655">
    <property type="entry name" value="Carbohydrate phosphatase"/>
    <property type="match status" value="1"/>
</dbReference>
<feature type="binding site" evidence="7">
    <location>
        <position position="71"/>
    </location>
    <ligand>
        <name>Mg(2+)</name>
        <dbReference type="ChEBI" id="CHEBI:18420"/>
        <label>1</label>
        <note>catalytic</note>
    </ligand>
</feature>
<dbReference type="EC" id="3.1.3.25" evidence="8"/>
<dbReference type="PROSITE" id="PS00630">
    <property type="entry name" value="IMP_2"/>
    <property type="match status" value="1"/>
</dbReference>
<gene>
    <name evidence="9" type="ORF">SSS_3951</name>
</gene>
<dbReference type="PANTHER" id="PTHR20854:SF4">
    <property type="entry name" value="INOSITOL-1-MONOPHOSPHATASE-RELATED"/>
    <property type="match status" value="1"/>
</dbReference>
<proteinExistence type="inferred from homology"/>
<dbReference type="GO" id="GO:0006021">
    <property type="term" value="P:inositol biosynthetic process"/>
    <property type="evidence" value="ECO:0007669"/>
    <property type="project" value="UniProtKB-UniPathway"/>
</dbReference>
<dbReference type="UniPathway" id="UPA00823">
    <property type="reaction ID" value="UER00788"/>
</dbReference>
<dbReference type="PROSITE" id="PS00629">
    <property type="entry name" value="IMP_1"/>
    <property type="match status" value="1"/>
</dbReference>
<dbReference type="PRINTS" id="PR00377">
    <property type="entry name" value="IMPHPHTASES"/>
</dbReference>
<evidence type="ECO:0000256" key="5">
    <source>
        <dbReference type="ARBA" id="ARBA00022801"/>
    </source>
</evidence>
<keyword evidence="6 7" id="KW-0460">Magnesium</keyword>
<dbReference type="AlphaFoldDB" id="A0A834RD54"/>
<reference evidence="10" key="3">
    <citation type="submission" date="2022-06" db="UniProtKB">
        <authorList>
            <consortium name="EnsemblMetazoa"/>
        </authorList>
    </citation>
    <scope>IDENTIFICATION</scope>
</reference>